<dbReference type="CDD" id="cd12843">
    <property type="entry name" value="Bvu_2165_C_like"/>
    <property type="match status" value="1"/>
</dbReference>
<evidence type="ECO:0000313" key="4">
    <source>
        <dbReference type="Proteomes" id="UP000199450"/>
    </source>
</evidence>
<evidence type="ECO:0000259" key="1">
    <source>
        <dbReference type="Pfam" id="PF14734"/>
    </source>
</evidence>
<keyword evidence="4" id="KW-1185">Reference proteome</keyword>
<sequence>MSTILHRIKAYLYDNVLTKDNPNDFIARTASERSLSVKQICEAAASRGGADVPASAMEQATELFLKEMAYQLCDGFSVNTGYFTASTTIRGVFDSPSETFNKDKHSIIFQFNQGEKLRTEIPNIEVNILGVAESSAVILQVTDVKSGSVNDLLTPGRNLKIVGSKIKVAGNDASVGVFFVDTATQGRTKVEQSDIVTNNPSEVIVVIPTLAAGTYNLEVVTQFSKNSAFLKEPRVGLLDKLLTVE</sequence>
<dbReference type="Pfam" id="PF14848">
    <property type="entry name" value="HU-DNA_bdg"/>
    <property type="match status" value="1"/>
</dbReference>
<dbReference type="OrthoDB" id="1117166at2"/>
<evidence type="ECO:0000259" key="2">
    <source>
        <dbReference type="Pfam" id="PF14848"/>
    </source>
</evidence>
<organism evidence="3 4">
    <name type="scientific">Chryseobacterium taichungense</name>
    <dbReference type="NCBI Taxonomy" id="295069"/>
    <lineage>
        <taxon>Bacteria</taxon>
        <taxon>Pseudomonadati</taxon>
        <taxon>Bacteroidota</taxon>
        <taxon>Flavobacteriia</taxon>
        <taxon>Flavobacteriales</taxon>
        <taxon>Weeksellaceae</taxon>
        <taxon>Chryseobacterium group</taxon>
        <taxon>Chryseobacterium</taxon>
    </lineage>
</organism>
<protein>
    <submittedName>
        <fullName evidence="3">Uncharacterized protein</fullName>
    </submittedName>
</protein>
<dbReference type="InterPro" id="IPR027824">
    <property type="entry name" value="DUF4469"/>
</dbReference>
<dbReference type="InterPro" id="IPR049893">
    <property type="entry name" value="Bvu_2165-like_IHF-HU-DNA_bdg"/>
</dbReference>
<dbReference type="Proteomes" id="UP000199450">
    <property type="component" value="Unassembled WGS sequence"/>
</dbReference>
<dbReference type="Pfam" id="PF14734">
    <property type="entry name" value="DUF4469"/>
    <property type="match status" value="1"/>
</dbReference>
<name>A0A1H7ZHA2_9FLAO</name>
<evidence type="ECO:0000313" key="3">
    <source>
        <dbReference type="EMBL" id="SEM57706.1"/>
    </source>
</evidence>
<proteinExistence type="predicted"/>
<dbReference type="CDD" id="cd13833">
    <property type="entry name" value="HU_IHF_like"/>
    <property type="match status" value="1"/>
</dbReference>
<dbReference type="RefSeq" id="WP_089999948.1">
    <property type="nucleotide sequence ID" value="NZ_FOBV01000004.1"/>
</dbReference>
<accession>A0A1H7ZHA2</accession>
<gene>
    <name evidence="3" type="ORF">SAMN05421856_104279</name>
</gene>
<reference evidence="4" key="1">
    <citation type="submission" date="2016-10" db="EMBL/GenBank/DDBJ databases">
        <authorList>
            <person name="Varghese N."/>
            <person name="Submissions S."/>
        </authorList>
    </citation>
    <scope>NUCLEOTIDE SEQUENCE [LARGE SCALE GENOMIC DNA]</scope>
    <source>
        <strain evidence="4">DSM 17453</strain>
    </source>
</reference>
<dbReference type="AlphaFoldDB" id="A0A1H7ZHA2"/>
<feature type="domain" description="Bvu-2165-like IHF-HU-like DNA-binding" evidence="2">
    <location>
        <begin position="8"/>
        <end position="131"/>
    </location>
</feature>
<feature type="domain" description="DUF4469" evidence="1">
    <location>
        <begin position="138"/>
        <end position="234"/>
    </location>
</feature>
<dbReference type="EMBL" id="FOBV01000004">
    <property type="protein sequence ID" value="SEM57706.1"/>
    <property type="molecule type" value="Genomic_DNA"/>
</dbReference>
<dbReference type="Gene3D" id="2.70.50.70">
    <property type="match status" value="1"/>
</dbReference>